<organism evidence="4 5">
    <name type="scientific">Paramecium sonneborni</name>
    <dbReference type="NCBI Taxonomy" id="65129"/>
    <lineage>
        <taxon>Eukaryota</taxon>
        <taxon>Sar</taxon>
        <taxon>Alveolata</taxon>
        <taxon>Ciliophora</taxon>
        <taxon>Intramacronucleata</taxon>
        <taxon>Oligohymenophorea</taxon>
        <taxon>Peniculida</taxon>
        <taxon>Parameciidae</taxon>
        <taxon>Paramecium</taxon>
    </lineage>
</organism>
<dbReference type="InterPro" id="IPR001005">
    <property type="entry name" value="SANT/Myb"/>
</dbReference>
<evidence type="ECO:0000259" key="3">
    <source>
        <dbReference type="PROSITE" id="PS51294"/>
    </source>
</evidence>
<feature type="domain" description="HTH myb-type" evidence="3">
    <location>
        <begin position="225"/>
        <end position="280"/>
    </location>
</feature>
<dbReference type="InterPro" id="IPR050560">
    <property type="entry name" value="MYB_TF"/>
</dbReference>
<dbReference type="GO" id="GO:0005634">
    <property type="term" value="C:nucleus"/>
    <property type="evidence" value="ECO:0007669"/>
    <property type="project" value="TreeGrafter"/>
</dbReference>
<gene>
    <name evidence="4" type="ORF">PSON_ATCC_30995.1.T1060098</name>
</gene>
<evidence type="ECO:0000256" key="1">
    <source>
        <dbReference type="SAM" id="Coils"/>
    </source>
</evidence>
<dbReference type="PANTHER" id="PTHR45614:SF271">
    <property type="entry name" value="MYB DNA BINDING PROTEIN_ TRANSCRIPTION FACTOR-LIKE PROTEIN"/>
    <property type="match status" value="1"/>
</dbReference>
<dbReference type="PROSITE" id="PS51294">
    <property type="entry name" value="HTH_MYB"/>
    <property type="match status" value="1"/>
</dbReference>
<feature type="domain" description="Myb-like" evidence="2">
    <location>
        <begin position="225"/>
        <end position="276"/>
    </location>
</feature>
<name>A0A8S1QJ45_9CILI</name>
<reference evidence="4" key="1">
    <citation type="submission" date="2021-01" db="EMBL/GenBank/DDBJ databases">
        <authorList>
            <consortium name="Genoscope - CEA"/>
            <person name="William W."/>
        </authorList>
    </citation>
    <scope>NUCLEOTIDE SEQUENCE</scope>
</reference>
<keyword evidence="5" id="KW-1185">Reference proteome</keyword>
<dbReference type="OrthoDB" id="306004at2759"/>
<evidence type="ECO:0000313" key="5">
    <source>
        <dbReference type="Proteomes" id="UP000692954"/>
    </source>
</evidence>
<feature type="domain" description="Myb-like" evidence="2">
    <location>
        <begin position="99"/>
        <end position="157"/>
    </location>
</feature>
<proteinExistence type="predicted"/>
<evidence type="ECO:0000259" key="2">
    <source>
        <dbReference type="PROSITE" id="PS50090"/>
    </source>
</evidence>
<dbReference type="EMBL" id="CAJJDN010000106">
    <property type="protein sequence ID" value="CAD8114610.1"/>
    <property type="molecule type" value="Genomic_DNA"/>
</dbReference>
<dbReference type="GO" id="GO:0000981">
    <property type="term" value="F:DNA-binding transcription factor activity, RNA polymerase II-specific"/>
    <property type="evidence" value="ECO:0007669"/>
    <property type="project" value="TreeGrafter"/>
</dbReference>
<dbReference type="PANTHER" id="PTHR45614">
    <property type="entry name" value="MYB PROTEIN-RELATED"/>
    <property type="match status" value="1"/>
</dbReference>
<dbReference type="SMART" id="SM00717">
    <property type="entry name" value="SANT"/>
    <property type="match status" value="3"/>
</dbReference>
<dbReference type="Proteomes" id="UP000692954">
    <property type="component" value="Unassembled WGS sequence"/>
</dbReference>
<accession>A0A8S1QJ45</accession>
<comment type="caution">
    <text evidence="4">The sequence shown here is derived from an EMBL/GenBank/DDBJ whole genome shotgun (WGS) entry which is preliminary data.</text>
</comment>
<dbReference type="Pfam" id="PF13921">
    <property type="entry name" value="Myb_DNA-bind_6"/>
    <property type="match status" value="1"/>
</dbReference>
<dbReference type="AlphaFoldDB" id="A0A8S1QJ45"/>
<dbReference type="GO" id="GO:0000978">
    <property type="term" value="F:RNA polymerase II cis-regulatory region sequence-specific DNA binding"/>
    <property type="evidence" value="ECO:0007669"/>
    <property type="project" value="TreeGrafter"/>
</dbReference>
<feature type="domain" description="Myb-like" evidence="2">
    <location>
        <begin position="169"/>
        <end position="224"/>
    </location>
</feature>
<protein>
    <submittedName>
        <fullName evidence="4">Uncharacterized protein</fullName>
    </submittedName>
</protein>
<feature type="coiled-coil region" evidence="1">
    <location>
        <begin position="362"/>
        <end position="406"/>
    </location>
</feature>
<dbReference type="InterPro" id="IPR017930">
    <property type="entry name" value="Myb_dom"/>
</dbReference>
<sequence length="665" mass="79555">MNQKQEKKIDDITLQQLRSMAEDGVGESLAASLNLDQEDLIIWPLEQVQRNFKEFMRATSSIEIEQDNAKERIEFPADMEWPTEDDLEQMFQKSMSKIQGRQNKKKWKDNEKQFLTWIIIKYCLWKNKFCKELNDLDWRYIAQLIVGRNATQCKYKWLARSKFKLVQVPWSKEEDEALASIYMEYQKQGKHSKWSEIAKEIALRCKTQIVRQGKQCRERWINKLDPQISKGPWTKEEELTLLQLILKKGKKWSEISKIMKNTRTENSLKNRYHTIMKKERNKQPEVKEEIQQEIVDLLQQHNHNYQADNLVHLYEDIDPKELKIILQVIDRLSESTGKQIRVSTLITDQQMQQEQLYEKQQKVKQESQIDQIQQKNEEANNKQRFLDTMEKIKIDLDQQIKKLVNKQELDQNCTINLLKQILKPQENETSQLQFDQYYDQMILNFQANQVEFEVEAITNLTAQDVEDCQFGIVDFEQSNIFMIPQQYLQEVINKVHGSSTQAQVQQQQFQHQQQQQQQLLQQSQQQQQQQQQQLQQQQQQQQQLQQSQIQQQQQQQQRLTISSSLRQSIPQSQQAQPLQTSQLFLGDQFNLVNSQYDFENQQQYQQQIPVQILYPQIIYQPIGQSINLSQGLQQNYWLQQSYYQPQYYMKAQDQQFNKTNIEEPK</sequence>
<dbReference type="PROSITE" id="PS50090">
    <property type="entry name" value="MYB_LIKE"/>
    <property type="match status" value="3"/>
</dbReference>
<evidence type="ECO:0000313" key="4">
    <source>
        <dbReference type="EMBL" id="CAD8114610.1"/>
    </source>
</evidence>
<feature type="coiled-coil region" evidence="1">
    <location>
        <begin position="509"/>
        <end position="557"/>
    </location>
</feature>
<dbReference type="CDD" id="cd00167">
    <property type="entry name" value="SANT"/>
    <property type="match status" value="2"/>
</dbReference>
<keyword evidence="1" id="KW-0175">Coiled coil</keyword>